<feature type="domain" description="RlpA-like protein double-psi beta-barrel" evidence="2">
    <location>
        <begin position="23"/>
        <end position="104"/>
    </location>
</feature>
<proteinExistence type="predicted"/>
<keyword evidence="1" id="KW-1133">Transmembrane helix</keyword>
<dbReference type="InterPro" id="IPR036908">
    <property type="entry name" value="RlpA-like_sf"/>
</dbReference>
<dbReference type="CDD" id="cd22268">
    <property type="entry name" value="DPBB_RlpA-like"/>
    <property type="match status" value="1"/>
</dbReference>
<reference evidence="3" key="1">
    <citation type="submission" date="2020-04" db="EMBL/GenBank/DDBJ databases">
        <authorList>
            <person name="Chiriac C."/>
            <person name="Salcher M."/>
            <person name="Ghai R."/>
            <person name="Kavagutti S V."/>
        </authorList>
    </citation>
    <scope>NUCLEOTIDE SEQUENCE</scope>
</reference>
<protein>
    <submittedName>
        <fullName evidence="3">RlpA-like protein, double-psi beta-barrel domain containing protein</fullName>
    </submittedName>
</protein>
<keyword evidence="1" id="KW-0812">Transmembrane</keyword>
<feature type="transmembrane region" description="Helical" evidence="1">
    <location>
        <begin position="7"/>
        <end position="26"/>
    </location>
</feature>
<dbReference type="Pfam" id="PF03330">
    <property type="entry name" value="DPBB_1"/>
    <property type="match status" value="1"/>
</dbReference>
<gene>
    <name evidence="3" type="ORF">UFOVP603_58</name>
</gene>
<organism evidence="3">
    <name type="scientific">uncultured Caudovirales phage</name>
    <dbReference type="NCBI Taxonomy" id="2100421"/>
    <lineage>
        <taxon>Viruses</taxon>
        <taxon>Duplodnaviria</taxon>
        <taxon>Heunggongvirae</taxon>
        <taxon>Uroviricota</taxon>
        <taxon>Caudoviricetes</taxon>
        <taxon>Peduoviridae</taxon>
        <taxon>Maltschvirus</taxon>
        <taxon>Maltschvirus maltsch</taxon>
    </lineage>
</organism>
<dbReference type="EMBL" id="LR796578">
    <property type="protein sequence ID" value="CAB4153272.1"/>
    <property type="molecule type" value="Genomic_DNA"/>
</dbReference>
<evidence type="ECO:0000259" key="2">
    <source>
        <dbReference type="Pfam" id="PF03330"/>
    </source>
</evidence>
<sequence length="110" mass="12472">MERMERFIIIAMCFFCLTSFYESTWYNLEGNITKSGEVFKSNGMTCASNKFPIGAILKVTNTKNKKSVIVRCNDKGGMPNHVIDLSKGAFKKIAKLEEGRIKIKVAIIKW</sequence>
<keyword evidence="1" id="KW-0472">Membrane</keyword>
<dbReference type="PANTHER" id="PTHR34183:SF8">
    <property type="entry name" value="ENDOLYTIC PEPTIDOGLYCAN TRANSGLYCOSYLASE RLPA-RELATED"/>
    <property type="match status" value="1"/>
</dbReference>
<evidence type="ECO:0000313" key="3">
    <source>
        <dbReference type="EMBL" id="CAB4153272.1"/>
    </source>
</evidence>
<dbReference type="PANTHER" id="PTHR34183">
    <property type="entry name" value="ENDOLYTIC PEPTIDOGLYCAN TRANSGLYCOSYLASE RLPA"/>
    <property type="match status" value="1"/>
</dbReference>
<dbReference type="Gene3D" id="2.40.40.10">
    <property type="entry name" value="RlpA-like domain"/>
    <property type="match status" value="1"/>
</dbReference>
<evidence type="ECO:0000256" key="1">
    <source>
        <dbReference type="SAM" id="Phobius"/>
    </source>
</evidence>
<dbReference type="InterPro" id="IPR009009">
    <property type="entry name" value="RlpA-like_DPBB"/>
</dbReference>
<accession>A0A6J5N3I9</accession>
<name>A0A6J5N3I9_9CAUD</name>
<dbReference type="SUPFAM" id="SSF50685">
    <property type="entry name" value="Barwin-like endoglucanases"/>
    <property type="match status" value="1"/>
</dbReference>